<name>A0A0E2H362_9FIRM</name>
<evidence type="ECO:0000313" key="3">
    <source>
        <dbReference type="Proteomes" id="UP000013085"/>
    </source>
</evidence>
<comment type="caution">
    <text evidence="2">The sequence shown here is derived from an EMBL/GenBank/DDBJ whole genome shotgun (WGS) entry which is preliminary data.</text>
</comment>
<protein>
    <submittedName>
        <fullName evidence="2">XRE family transcriptional regulator</fullName>
    </submittedName>
</protein>
<evidence type="ECO:0000259" key="1">
    <source>
        <dbReference type="Pfam" id="PF13443"/>
    </source>
</evidence>
<dbReference type="RefSeq" id="WP_002594688.1">
    <property type="nucleotide sequence ID" value="NZ_KB850993.1"/>
</dbReference>
<dbReference type="HOGENOM" id="CLU_066192_31_1_9"/>
<dbReference type="PATRIC" id="fig|999408.3.peg.5637"/>
<dbReference type="EMBL" id="AGYR01000068">
    <property type="protein sequence ID" value="ENZ07390.1"/>
    <property type="molecule type" value="Genomic_DNA"/>
</dbReference>
<dbReference type="GO" id="GO:0003677">
    <property type="term" value="F:DNA binding"/>
    <property type="evidence" value="ECO:0007669"/>
    <property type="project" value="InterPro"/>
</dbReference>
<dbReference type="Pfam" id="PF13443">
    <property type="entry name" value="HTH_26"/>
    <property type="match status" value="1"/>
</dbReference>
<evidence type="ECO:0000313" key="2">
    <source>
        <dbReference type="EMBL" id="ENZ07390.1"/>
    </source>
</evidence>
<accession>A0A0E2H362</accession>
<dbReference type="Proteomes" id="UP000013085">
    <property type="component" value="Unassembled WGS sequence"/>
</dbReference>
<sequence>MRICYNKLQKLMIDNQMKRQDLMRAAEITSYAATKINKNEPVSLEVLMKICQVFHCDIGDICEVILDED</sequence>
<dbReference type="Gene3D" id="1.10.260.40">
    <property type="entry name" value="lambda repressor-like DNA-binding domains"/>
    <property type="match status" value="1"/>
</dbReference>
<proteinExistence type="predicted"/>
<organism evidence="2 3">
    <name type="scientific">[Clostridium] clostridioforme 90A8</name>
    <dbReference type="NCBI Taxonomy" id="999408"/>
    <lineage>
        <taxon>Bacteria</taxon>
        <taxon>Bacillati</taxon>
        <taxon>Bacillota</taxon>
        <taxon>Clostridia</taxon>
        <taxon>Lachnospirales</taxon>
        <taxon>Lachnospiraceae</taxon>
        <taxon>Enterocloster</taxon>
    </lineage>
</organism>
<dbReference type="SUPFAM" id="SSF47413">
    <property type="entry name" value="lambda repressor-like DNA-binding domains"/>
    <property type="match status" value="1"/>
</dbReference>
<gene>
    <name evidence="2" type="ORF">HMPREF1090_05243</name>
</gene>
<reference evidence="2 3" key="1">
    <citation type="submission" date="2013-01" db="EMBL/GenBank/DDBJ databases">
        <title>The Genome Sequence of Clostridium clostridioforme 90A8.</title>
        <authorList>
            <consortium name="The Broad Institute Genome Sequencing Platform"/>
            <person name="Earl A."/>
            <person name="Ward D."/>
            <person name="Feldgarden M."/>
            <person name="Gevers D."/>
            <person name="Courvalin P."/>
            <person name="Lambert T."/>
            <person name="Walker B."/>
            <person name="Young S.K."/>
            <person name="Zeng Q."/>
            <person name="Gargeya S."/>
            <person name="Fitzgerald M."/>
            <person name="Haas B."/>
            <person name="Abouelleil A."/>
            <person name="Alvarado L."/>
            <person name="Arachchi H.M."/>
            <person name="Berlin A.M."/>
            <person name="Chapman S.B."/>
            <person name="Dewar J."/>
            <person name="Goldberg J."/>
            <person name="Griggs A."/>
            <person name="Gujja S."/>
            <person name="Hansen M."/>
            <person name="Howarth C."/>
            <person name="Imamovic A."/>
            <person name="Larimer J."/>
            <person name="McCowan C."/>
            <person name="Murphy C."/>
            <person name="Neiman D."/>
            <person name="Pearson M."/>
            <person name="Priest M."/>
            <person name="Roberts A."/>
            <person name="Saif S."/>
            <person name="Shea T."/>
            <person name="Sisk P."/>
            <person name="Sykes S."/>
            <person name="Wortman J."/>
            <person name="Nusbaum C."/>
            <person name="Birren B."/>
        </authorList>
    </citation>
    <scope>NUCLEOTIDE SEQUENCE [LARGE SCALE GENOMIC DNA]</scope>
    <source>
        <strain evidence="2 3">90A8</strain>
    </source>
</reference>
<feature type="domain" description="HTH cro/C1-type" evidence="1">
    <location>
        <begin position="7"/>
        <end position="65"/>
    </location>
</feature>
<dbReference type="InterPro" id="IPR010982">
    <property type="entry name" value="Lambda_DNA-bd_dom_sf"/>
</dbReference>
<dbReference type="InterPro" id="IPR001387">
    <property type="entry name" value="Cro/C1-type_HTH"/>
</dbReference>
<dbReference type="AlphaFoldDB" id="A0A0E2H362"/>